<dbReference type="AlphaFoldDB" id="A0A401YI21"/>
<dbReference type="Pfam" id="PF04542">
    <property type="entry name" value="Sigma70_r2"/>
    <property type="match status" value="1"/>
</dbReference>
<evidence type="ECO:0000256" key="5">
    <source>
        <dbReference type="ARBA" id="ARBA00023163"/>
    </source>
</evidence>
<keyword evidence="4" id="KW-0238">DNA-binding</keyword>
<proteinExistence type="inferred from homology"/>
<dbReference type="PANTHER" id="PTHR43133:SF52">
    <property type="entry name" value="ECF RNA POLYMERASE SIGMA FACTOR SIGL"/>
    <property type="match status" value="1"/>
</dbReference>
<keyword evidence="3" id="KW-0731">Sigma factor</keyword>
<dbReference type="Gene3D" id="1.10.10.10">
    <property type="entry name" value="Winged helix-like DNA-binding domain superfamily/Winged helix DNA-binding domain"/>
    <property type="match status" value="1"/>
</dbReference>
<dbReference type="PANTHER" id="PTHR43133">
    <property type="entry name" value="RNA POLYMERASE ECF-TYPE SIGMA FACTO"/>
    <property type="match status" value="1"/>
</dbReference>
<dbReference type="InterPro" id="IPR007627">
    <property type="entry name" value="RNA_pol_sigma70_r2"/>
</dbReference>
<reference evidence="9 10" key="1">
    <citation type="submission" date="2018-12" db="EMBL/GenBank/DDBJ databases">
        <title>Draft genome sequence of Embleya hyalina NBRC 13850T.</title>
        <authorList>
            <person name="Komaki H."/>
            <person name="Hosoyama A."/>
            <person name="Kimura A."/>
            <person name="Ichikawa N."/>
            <person name="Tamura T."/>
        </authorList>
    </citation>
    <scope>NUCLEOTIDE SEQUENCE [LARGE SCALE GENOMIC DNA]</scope>
    <source>
        <strain evidence="9 10">NBRC 13850</strain>
    </source>
</reference>
<dbReference type="InterPro" id="IPR013325">
    <property type="entry name" value="RNA_pol_sigma_r2"/>
</dbReference>
<name>A0A401YI21_9ACTN</name>
<keyword evidence="10" id="KW-1185">Reference proteome</keyword>
<keyword evidence="2" id="KW-0805">Transcription regulation</keyword>
<dbReference type="GO" id="GO:0003677">
    <property type="term" value="F:DNA binding"/>
    <property type="evidence" value="ECO:0007669"/>
    <property type="project" value="UniProtKB-KW"/>
</dbReference>
<protein>
    <submittedName>
        <fullName evidence="9">RNA polymerase sigma factor</fullName>
    </submittedName>
</protein>
<dbReference type="InterPro" id="IPR036388">
    <property type="entry name" value="WH-like_DNA-bd_sf"/>
</dbReference>
<organism evidence="9 10">
    <name type="scientific">Embleya hyalina</name>
    <dbReference type="NCBI Taxonomy" id="516124"/>
    <lineage>
        <taxon>Bacteria</taxon>
        <taxon>Bacillati</taxon>
        <taxon>Actinomycetota</taxon>
        <taxon>Actinomycetes</taxon>
        <taxon>Kitasatosporales</taxon>
        <taxon>Streptomycetaceae</taxon>
        <taxon>Embleya</taxon>
    </lineage>
</organism>
<feature type="region of interest" description="Disordered" evidence="6">
    <location>
        <begin position="1"/>
        <end position="35"/>
    </location>
</feature>
<evidence type="ECO:0000259" key="8">
    <source>
        <dbReference type="Pfam" id="PF04545"/>
    </source>
</evidence>
<dbReference type="GO" id="GO:0006352">
    <property type="term" value="P:DNA-templated transcription initiation"/>
    <property type="evidence" value="ECO:0007669"/>
    <property type="project" value="InterPro"/>
</dbReference>
<dbReference type="InterPro" id="IPR014284">
    <property type="entry name" value="RNA_pol_sigma-70_dom"/>
</dbReference>
<comment type="caution">
    <text evidence="9">The sequence shown here is derived from an EMBL/GenBank/DDBJ whole genome shotgun (WGS) entry which is preliminary data.</text>
</comment>
<dbReference type="NCBIfam" id="NF007227">
    <property type="entry name" value="PRK09645.1"/>
    <property type="match status" value="1"/>
</dbReference>
<accession>A0A401YI21</accession>
<dbReference type="GO" id="GO:0016987">
    <property type="term" value="F:sigma factor activity"/>
    <property type="evidence" value="ECO:0007669"/>
    <property type="project" value="UniProtKB-KW"/>
</dbReference>
<evidence type="ECO:0000256" key="2">
    <source>
        <dbReference type="ARBA" id="ARBA00023015"/>
    </source>
</evidence>
<dbReference type="SUPFAM" id="SSF88659">
    <property type="entry name" value="Sigma3 and sigma4 domains of RNA polymerase sigma factors"/>
    <property type="match status" value="1"/>
</dbReference>
<dbReference type="InterPro" id="IPR007630">
    <property type="entry name" value="RNA_pol_sigma70_r4"/>
</dbReference>
<dbReference type="CDD" id="cd06171">
    <property type="entry name" value="Sigma70_r4"/>
    <property type="match status" value="1"/>
</dbReference>
<sequence length="241" mass="26011">MPWIRRRSRPGTRDEPPGPSAREAGVLQRSDVLGAEAQADPAAARAFLARTAPEDDRPAADPLHSASRISTADEAVIRTLYLEHGGPLLGFALRLTGGDRAWAEDVVQETLLRAWRHPEALDPGRGSVRGWLCTVARNVVIDVGRARRARPPETGDAVLATVPDEGAEAEFDRAVLAWDVADAMAALSPEHRAVLLETYYRGSSVADAAKTLGVPEGTVKSRTYYALRALRVALEERGLVP</sequence>
<gene>
    <name evidence="9" type="ORF">EHYA_01926</name>
</gene>
<dbReference type="Proteomes" id="UP000286931">
    <property type="component" value="Unassembled WGS sequence"/>
</dbReference>
<dbReference type="Gene3D" id="1.10.1740.10">
    <property type="match status" value="1"/>
</dbReference>
<evidence type="ECO:0000313" key="9">
    <source>
        <dbReference type="EMBL" id="GCD94266.1"/>
    </source>
</evidence>
<dbReference type="InterPro" id="IPR013324">
    <property type="entry name" value="RNA_pol_sigma_r3/r4-like"/>
</dbReference>
<feature type="domain" description="RNA polymerase sigma-70 region 2" evidence="7">
    <location>
        <begin position="80"/>
        <end position="148"/>
    </location>
</feature>
<evidence type="ECO:0000256" key="3">
    <source>
        <dbReference type="ARBA" id="ARBA00023082"/>
    </source>
</evidence>
<keyword evidence="5" id="KW-0804">Transcription</keyword>
<evidence type="ECO:0000259" key="7">
    <source>
        <dbReference type="Pfam" id="PF04542"/>
    </source>
</evidence>
<evidence type="ECO:0000313" key="10">
    <source>
        <dbReference type="Proteomes" id="UP000286931"/>
    </source>
</evidence>
<dbReference type="NCBIfam" id="TIGR02937">
    <property type="entry name" value="sigma70-ECF"/>
    <property type="match status" value="1"/>
</dbReference>
<feature type="domain" description="RNA polymerase sigma-70 region 4" evidence="8">
    <location>
        <begin position="183"/>
        <end position="231"/>
    </location>
</feature>
<dbReference type="InterPro" id="IPR039425">
    <property type="entry name" value="RNA_pol_sigma-70-like"/>
</dbReference>
<dbReference type="Pfam" id="PF04545">
    <property type="entry name" value="Sigma70_r4"/>
    <property type="match status" value="1"/>
</dbReference>
<evidence type="ECO:0000256" key="4">
    <source>
        <dbReference type="ARBA" id="ARBA00023125"/>
    </source>
</evidence>
<evidence type="ECO:0000256" key="6">
    <source>
        <dbReference type="SAM" id="MobiDB-lite"/>
    </source>
</evidence>
<comment type="similarity">
    <text evidence="1">Belongs to the sigma-70 factor family. ECF subfamily.</text>
</comment>
<feature type="compositionally biased region" description="Basic residues" evidence="6">
    <location>
        <begin position="1"/>
        <end position="10"/>
    </location>
</feature>
<dbReference type="SUPFAM" id="SSF88946">
    <property type="entry name" value="Sigma2 domain of RNA polymerase sigma factors"/>
    <property type="match status" value="1"/>
</dbReference>
<dbReference type="EMBL" id="BIFH01000015">
    <property type="protein sequence ID" value="GCD94266.1"/>
    <property type="molecule type" value="Genomic_DNA"/>
</dbReference>
<evidence type="ECO:0000256" key="1">
    <source>
        <dbReference type="ARBA" id="ARBA00010641"/>
    </source>
</evidence>